<evidence type="ECO:0000313" key="2">
    <source>
        <dbReference type="EMBL" id="KAJ7315752.1"/>
    </source>
</evidence>
<dbReference type="EMBL" id="JARIHO010000060">
    <property type="protein sequence ID" value="KAJ7315752.1"/>
    <property type="molecule type" value="Genomic_DNA"/>
</dbReference>
<gene>
    <name evidence="2" type="ORF">DFH08DRAFT_820330</name>
</gene>
<keyword evidence="3" id="KW-1185">Reference proteome</keyword>
<evidence type="ECO:0000313" key="3">
    <source>
        <dbReference type="Proteomes" id="UP001218218"/>
    </source>
</evidence>
<feature type="region of interest" description="Disordered" evidence="1">
    <location>
        <begin position="41"/>
        <end position="107"/>
    </location>
</feature>
<feature type="compositionally biased region" description="Basic residues" evidence="1">
    <location>
        <begin position="66"/>
        <end position="80"/>
    </location>
</feature>
<evidence type="ECO:0000256" key="1">
    <source>
        <dbReference type="SAM" id="MobiDB-lite"/>
    </source>
</evidence>
<proteinExistence type="predicted"/>
<sequence length="400" mass="43165">MALGVVVVVGGTTASSVRGLFLHHRRLSVPPRVHKVRAHLRKAGGRRPWANESIRALSRQNEKAGTRNHRKRRWGRRKGERRREGGHGAHIDETQKGSRVRKNRSEARATGVHIGCVVGRSAGSKEGVSMRWTMSGVRKKAQGVRMTLRVITTRVETRGSAELAMSTILVHPDKEEKNSPAAKILGSHPAPLHARTAHTTGVADVAGVKAGAAVGRSLRMNATQRNLGFAGLGRTWGALRPSSSRIGRKPASRCTKCDACQVNVPFQAAIQSLSDSSECRSVSSTPCNLPRTGKTAGTVGTGNKVHDRSRLSLVFAIPACSPLLSQQEFTFWLAKRACAYAHGLVRTLGLDLDQSPSPADRLASRFVGLASPFARLAEKRARLSEQTGLRLLLATKALSN</sequence>
<protein>
    <submittedName>
        <fullName evidence="2">Uncharacterized protein</fullName>
    </submittedName>
</protein>
<dbReference type="AlphaFoldDB" id="A0AAD6ZDJ1"/>
<feature type="compositionally biased region" description="Basic and acidic residues" evidence="1">
    <location>
        <begin position="81"/>
        <end position="96"/>
    </location>
</feature>
<reference evidence="2" key="1">
    <citation type="submission" date="2023-03" db="EMBL/GenBank/DDBJ databases">
        <title>Massive genome expansion in bonnet fungi (Mycena s.s.) driven by repeated elements and novel gene families across ecological guilds.</title>
        <authorList>
            <consortium name="Lawrence Berkeley National Laboratory"/>
            <person name="Harder C.B."/>
            <person name="Miyauchi S."/>
            <person name="Viragh M."/>
            <person name="Kuo A."/>
            <person name="Thoen E."/>
            <person name="Andreopoulos B."/>
            <person name="Lu D."/>
            <person name="Skrede I."/>
            <person name="Drula E."/>
            <person name="Henrissat B."/>
            <person name="Morin E."/>
            <person name="Kohler A."/>
            <person name="Barry K."/>
            <person name="LaButti K."/>
            <person name="Morin E."/>
            <person name="Salamov A."/>
            <person name="Lipzen A."/>
            <person name="Mereny Z."/>
            <person name="Hegedus B."/>
            <person name="Baldrian P."/>
            <person name="Stursova M."/>
            <person name="Weitz H."/>
            <person name="Taylor A."/>
            <person name="Grigoriev I.V."/>
            <person name="Nagy L.G."/>
            <person name="Martin F."/>
            <person name="Kauserud H."/>
        </authorList>
    </citation>
    <scope>NUCLEOTIDE SEQUENCE</scope>
    <source>
        <strain evidence="2">CBHHK002</strain>
    </source>
</reference>
<name>A0AAD6ZDJ1_9AGAR</name>
<dbReference type="Proteomes" id="UP001218218">
    <property type="component" value="Unassembled WGS sequence"/>
</dbReference>
<organism evidence="2 3">
    <name type="scientific">Mycena albidolilacea</name>
    <dbReference type="NCBI Taxonomy" id="1033008"/>
    <lineage>
        <taxon>Eukaryota</taxon>
        <taxon>Fungi</taxon>
        <taxon>Dikarya</taxon>
        <taxon>Basidiomycota</taxon>
        <taxon>Agaricomycotina</taxon>
        <taxon>Agaricomycetes</taxon>
        <taxon>Agaricomycetidae</taxon>
        <taxon>Agaricales</taxon>
        <taxon>Marasmiineae</taxon>
        <taxon>Mycenaceae</taxon>
        <taxon>Mycena</taxon>
    </lineage>
</organism>
<accession>A0AAD6ZDJ1</accession>
<comment type="caution">
    <text evidence="2">The sequence shown here is derived from an EMBL/GenBank/DDBJ whole genome shotgun (WGS) entry which is preliminary data.</text>
</comment>